<protein>
    <recommendedName>
        <fullName evidence="2">Inhibitor of growth protein N-terminal histone-binding domain-containing protein</fullName>
    </recommendedName>
</protein>
<feature type="region of interest" description="Disordered" evidence="1">
    <location>
        <begin position="130"/>
        <end position="159"/>
    </location>
</feature>
<dbReference type="Pfam" id="PF12998">
    <property type="entry name" value="ING"/>
    <property type="match status" value="1"/>
</dbReference>
<sequence length="177" mass="21192">MEDISFQQTTEEVISLATIYAGNYVDFVENLPFELQRSVTRLREIDCTCREVLSEIEALYSTFTKDKDISLKRRTTLIQIQRLFCRCQELGDEKISIVQQMTETIENKKKVVEHSNYRFKSAYLPELKNEFGEKREPHKPDNHRGTKRSRRHRHHYSEKHQEKVILEDIMHFIDICR</sequence>
<dbReference type="Proteomes" id="UP001642483">
    <property type="component" value="Unassembled WGS sequence"/>
</dbReference>
<dbReference type="InterPro" id="IPR024610">
    <property type="entry name" value="ING_N_histone-binding"/>
</dbReference>
<feature type="domain" description="Inhibitor of growth protein N-terminal histone-binding" evidence="2">
    <location>
        <begin position="20"/>
        <end position="119"/>
    </location>
</feature>
<gene>
    <name evidence="3" type="ORF">CVLEPA_LOCUS4180</name>
</gene>
<keyword evidence="4" id="KW-1185">Reference proteome</keyword>
<reference evidence="3 4" key="1">
    <citation type="submission" date="2024-02" db="EMBL/GenBank/DDBJ databases">
        <authorList>
            <person name="Daric V."/>
            <person name="Darras S."/>
        </authorList>
    </citation>
    <scope>NUCLEOTIDE SEQUENCE [LARGE SCALE GENOMIC DNA]</scope>
</reference>
<dbReference type="PANTHER" id="PTHR10333:SF89">
    <property type="entry name" value="INHIBITOR OF GROWTH PROTEIN"/>
    <property type="match status" value="1"/>
</dbReference>
<feature type="compositionally biased region" description="Basic residues" evidence="1">
    <location>
        <begin position="145"/>
        <end position="157"/>
    </location>
</feature>
<evidence type="ECO:0000313" key="4">
    <source>
        <dbReference type="Proteomes" id="UP001642483"/>
    </source>
</evidence>
<organism evidence="3 4">
    <name type="scientific">Clavelina lepadiformis</name>
    <name type="common">Light-bulb sea squirt</name>
    <name type="synonym">Ascidia lepadiformis</name>
    <dbReference type="NCBI Taxonomy" id="159417"/>
    <lineage>
        <taxon>Eukaryota</taxon>
        <taxon>Metazoa</taxon>
        <taxon>Chordata</taxon>
        <taxon>Tunicata</taxon>
        <taxon>Ascidiacea</taxon>
        <taxon>Aplousobranchia</taxon>
        <taxon>Clavelinidae</taxon>
        <taxon>Clavelina</taxon>
    </lineage>
</organism>
<comment type="caution">
    <text evidence="3">The sequence shown here is derived from an EMBL/GenBank/DDBJ whole genome shotgun (WGS) entry which is preliminary data.</text>
</comment>
<name>A0ABP0F438_CLALP</name>
<feature type="compositionally biased region" description="Basic and acidic residues" evidence="1">
    <location>
        <begin position="130"/>
        <end position="144"/>
    </location>
</feature>
<dbReference type="PANTHER" id="PTHR10333">
    <property type="entry name" value="INHIBITOR OF GROWTH PROTEIN"/>
    <property type="match status" value="1"/>
</dbReference>
<dbReference type="SMART" id="SM01408">
    <property type="entry name" value="ING"/>
    <property type="match status" value="1"/>
</dbReference>
<dbReference type="EMBL" id="CAWYQH010000013">
    <property type="protein sequence ID" value="CAK8674484.1"/>
    <property type="molecule type" value="Genomic_DNA"/>
</dbReference>
<accession>A0ABP0F438</accession>
<dbReference type="Gene3D" id="6.10.140.1740">
    <property type="match status" value="1"/>
</dbReference>
<dbReference type="CDD" id="cd16857">
    <property type="entry name" value="ING_ING1_2"/>
    <property type="match status" value="1"/>
</dbReference>
<evidence type="ECO:0000259" key="2">
    <source>
        <dbReference type="SMART" id="SM01408"/>
    </source>
</evidence>
<proteinExistence type="predicted"/>
<evidence type="ECO:0000256" key="1">
    <source>
        <dbReference type="SAM" id="MobiDB-lite"/>
    </source>
</evidence>
<evidence type="ECO:0000313" key="3">
    <source>
        <dbReference type="EMBL" id="CAK8674484.1"/>
    </source>
</evidence>
<dbReference type="InterPro" id="IPR028651">
    <property type="entry name" value="ING_fam"/>
</dbReference>